<dbReference type="VEuPathDB" id="FungiDB:RhiirFUN_014095"/>
<evidence type="ECO:0000313" key="2">
    <source>
        <dbReference type="Proteomes" id="UP000233469"/>
    </source>
</evidence>
<organism evidence="1 2">
    <name type="scientific">Rhizophagus irregularis</name>
    <dbReference type="NCBI Taxonomy" id="588596"/>
    <lineage>
        <taxon>Eukaryota</taxon>
        <taxon>Fungi</taxon>
        <taxon>Fungi incertae sedis</taxon>
        <taxon>Mucoromycota</taxon>
        <taxon>Glomeromycotina</taxon>
        <taxon>Glomeromycetes</taxon>
        <taxon>Glomerales</taxon>
        <taxon>Glomeraceae</taxon>
        <taxon>Rhizophagus</taxon>
    </lineage>
</organism>
<dbReference type="PANTHER" id="PTHR47718">
    <property type="entry name" value="OS01G0519700 PROTEIN"/>
    <property type="match status" value="1"/>
</dbReference>
<proteinExistence type="predicted"/>
<reference evidence="1 2" key="1">
    <citation type="submission" date="2016-04" db="EMBL/GenBank/DDBJ databases">
        <title>Genome analyses suggest a sexual origin of heterokaryosis in a supposedly ancient asexual fungus.</title>
        <authorList>
            <person name="Ropars J."/>
            <person name="Sedzielewska K."/>
            <person name="Noel J."/>
            <person name="Charron P."/>
            <person name="Farinelli L."/>
            <person name="Marton T."/>
            <person name="Kruger M."/>
            <person name="Pelin A."/>
            <person name="Brachmann A."/>
            <person name="Corradi N."/>
        </authorList>
    </citation>
    <scope>NUCLEOTIDE SEQUENCE [LARGE SCALE GENOMIC DNA]</scope>
    <source>
        <strain evidence="1 2">C2</strain>
    </source>
</reference>
<accession>A0A2N1NPG2</accession>
<dbReference type="Proteomes" id="UP000233469">
    <property type="component" value="Unassembled WGS sequence"/>
</dbReference>
<dbReference type="VEuPathDB" id="FungiDB:FUN_011339"/>
<gene>
    <name evidence="1" type="ORF">RhiirC2_707888</name>
</gene>
<reference evidence="1 2" key="2">
    <citation type="submission" date="2017-10" db="EMBL/GenBank/DDBJ databases">
        <title>Extensive intraspecific genome diversity in a model arbuscular mycorrhizal fungus.</title>
        <authorList>
            <person name="Chen E.C.H."/>
            <person name="Morin E."/>
            <person name="Baudet D."/>
            <person name="Noel J."/>
            <person name="Ndikumana S."/>
            <person name="Charron P."/>
            <person name="St-Onge C."/>
            <person name="Giorgi J."/>
            <person name="Grigoriev I.V."/>
            <person name="Roux C."/>
            <person name="Martin F.M."/>
            <person name="Corradi N."/>
        </authorList>
    </citation>
    <scope>NUCLEOTIDE SEQUENCE [LARGE SCALE GENOMIC DNA]</scope>
    <source>
        <strain evidence="1 2">C2</strain>
    </source>
</reference>
<evidence type="ECO:0000313" key="1">
    <source>
        <dbReference type="EMBL" id="PKK75758.1"/>
    </source>
</evidence>
<name>A0A2N1NPG2_9GLOM</name>
<protein>
    <submittedName>
        <fullName evidence="1">Uncharacterized protein</fullName>
    </submittedName>
</protein>
<comment type="caution">
    <text evidence="1">The sequence shown here is derived from an EMBL/GenBank/DDBJ whole genome shotgun (WGS) entry which is preliminary data.</text>
</comment>
<dbReference type="PANTHER" id="PTHR47718:SF3">
    <property type="entry name" value="PROTEIN FAR1-RELATED SEQUENCE 5-LIKE"/>
    <property type="match status" value="1"/>
</dbReference>
<dbReference type="AlphaFoldDB" id="A0A2N1NPG2"/>
<dbReference type="EMBL" id="LLXL01000222">
    <property type="protein sequence ID" value="PKK75758.1"/>
    <property type="molecule type" value="Genomic_DNA"/>
</dbReference>
<sequence length="289" mass="33803">MEIDWEFFINFHKDIEEVFMPFFTESFESLNVENAKVAKSAEIIIGELEDIIMSSNNSFIGLGIELIEPFINNTNTSNTNTFSCSTYQYNLCIEDNFDDWEFVDKFINAYCLERGFGYQIYRNDKDLNNHIITRRKSFHCSLDGNYKTRKTINQNLWAAIRIAELWATNRNSTPKSAILQNLKIICEPILTTLVDLHNHELNPTQIAHLNARYRQFNENMIQDLSFFTGCNVAPITQLEILKKKYPQHVFHKQDVYNAIYSLIKNIKDEDFDSGLLLNSLFEKMTEDLN</sequence>
<dbReference type="VEuPathDB" id="FungiDB:RhiirA1_543157"/>